<dbReference type="RefSeq" id="WP_347323002.1">
    <property type="nucleotide sequence ID" value="NZ_JBCGUH010000001.1"/>
</dbReference>
<accession>A0ABW4RS51</accession>
<comment type="caution">
    <text evidence="1">The sequence shown here is derived from an EMBL/GenBank/DDBJ whole genome shotgun (WGS) entry which is preliminary data.</text>
</comment>
<protein>
    <recommendedName>
        <fullName evidence="3">YD repeat-containing protein</fullName>
    </recommendedName>
</protein>
<proteinExistence type="predicted"/>
<dbReference type="EMBL" id="JBHUEH010000032">
    <property type="protein sequence ID" value="MFD1888273.1"/>
    <property type="molecule type" value="Genomic_DNA"/>
</dbReference>
<reference evidence="2" key="1">
    <citation type="journal article" date="2019" name="Int. J. Syst. Evol. Microbiol.">
        <title>The Global Catalogue of Microorganisms (GCM) 10K type strain sequencing project: providing services to taxonomists for standard genome sequencing and annotation.</title>
        <authorList>
            <consortium name="The Broad Institute Genomics Platform"/>
            <consortium name="The Broad Institute Genome Sequencing Center for Infectious Disease"/>
            <person name="Wu L."/>
            <person name="Ma J."/>
        </authorList>
    </citation>
    <scope>NUCLEOTIDE SEQUENCE [LARGE SCALE GENOMIC DNA]</scope>
    <source>
        <strain evidence="2">CCUG 54950</strain>
    </source>
</reference>
<keyword evidence="2" id="KW-1185">Reference proteome</keyword>
<sequence>MEQESESVSIQTQTPGHTQHYELNVQSVTGEADFMQQGRIVTDAVVEGGHSIRLQFQLDQPGYTVIALEAAGDNHWQEQGRESVVLRLYVNGQYQQDVILFYGEQTLEYRRLLGCLPAGEHTVTMKLQRDMTPAGATRAVVRRVGIYHIGHDQPLAMVYRHTPIIYGRQLTHPYESTFTDTPLLLMYSIEQQQERTTIEYHMVFSHEDEGTPSGLLMSKWGRTTDIEWMHRLELDADGTVLRYTYQGPNHVETAFAGATDCGGHPVLQAATANGNFTDVPVSDYRYMLPPLLYWDRTSEPRERVMTLYPFVHQVSNWEMNRQYELEQPVDRHSWKLADQRCYLFIHGLKQWPQSSAKEQQMEVPIDEVTGENISLLRQTCIDYQLRLKGEQEWLSSSYFDLRIGTFRAAYEGPYPSFATTIKTDRHLTLECIAAIRVVLLPGGLDEVQIGQMYAYTLDAQYRPVAGIQADAFVLLTTAEPTALVWTCDESDL</sequence>
<evidence type="ECO:0000313" key="1">
    <source>
        <dbReference type="EMBL" id="MFD1888273.1"/>
    </source>
</evidence>
<gene>
    <name evidence="1" type="ORF">ACFSC9_22565</name>
</gene>
<organism evidence="1 2">
    <name type="scientific">Paenibacillus wenxiniae</name>
    <dbReference type="NCBI Taxonomy" id="1636843"/>
    <lineage>
        <taxon>Bacteria</taxon>
        <taxon>Bacillati</taxon>
        <taxon>Bacillota</taxon>
        <taxon>Bacilli</taxon>
        <taxon>Bacillales</taxon>
        <taxon>Paenibacillaceae</taxon>
        <taxon>Paenibacillus</taxon>
    </lineage>
</organism>
<evidence type="ECO:0000313" key="2">
    <source>
        <dbReference type="Proteomes" id="UP001597233"/>
    </source>
</evidence>
<evidence type="ECO:0008006" key="3">
    <source>
        <dbReference type="Google" id="ProtNLM"/>
    </source>
</evidence>
<name>A0ABW4RS51_9BACL</name>
<dbReference type="Proteomes" id="UP001597233">
    <property type="component" value="Unassembled WGS sequence"/>
</dbReference>